<name>A0A2H3JN50_WOLCO</name>
<dbReference type="OrthoDB" id="2923771at2759"/>
<feature type="transmembrane region" description="Helical" evidence="1">
    <location>
        <begin position="299"/>
        <end position="326"/>
    </location>
</feature>
<dbReference type="STRING" id="742152.A0A2H3JN50"/>
<keyword evidence="1" id="KW-0472">Membrane</keyword>
<evidence type="ECO:0000313" key="2">
    <source>
        <dbReference type="EMBL" id="PCH43610.1"/>
    </source>
</evidence>
<feature type="transmembrane region" description="Helical" evidence="1">
    <location>
        <begin position="364"/>
        <end position="387"/>
    </location>
</feature>
<keyword evidence="1" id="KW-1133">Transmembrane helix</keyword>
<evidence type="ECO:0000256" key="1">
    <source>
        <dbReference type="SAM" id="Phobius"/>
    </source>
</evidence>
<organism evidence="2 3">
    <name type="scientific">Wolfiporia cocos (strain MD-104)</name>
    <name type="common">Brown rot fungus</name>
    <dbReference type="NCBI Taxonomy" id="742152"/>
    <lineage>
        <taxon>Eukaryota</taxon>
        <taxon>Fungi</taxon>
        <taxon>Dikarya</taxon>
        <taxon>Basidiomycota</taxon>
        <taxon>Agaricomycotina</taxon>
        <taxon>Agaricomycetes</taxon>
        <taxon>Polyporales</taxon>
        <taxon>Phaeolaceae</taxon>
        <taxon>Wolfiporia</taxon>
    </lineage>
</organism>
<gene>
    <name evidence="2" type="ORF">WOLCODRAFT_164581</name>
</gene>
<feature type="transmembrane region" description="Helical" evidence="1">
    <location>
        <begin position="88"/>
        <end position="110"/>
    </location>
</feature>
<reference evidence="2 3" key="1">
    <citation type="journal article" date="2012" name="Science">
        <title>The Paleozoic origin of enzymatic lignin decomposition reconstructed from 31 fungal genomes.</title>
        <authorList>
            <person name="Floudas D."/>
            <person name="Binder M."/>
            <person name="Riley R."/>
            <person name="Barry K."/>
            <person name="Blanchette R.A."/>
            <person name="Henrissat B."/>
            <person name="Martinez A.T."/>
            <person name="Otillar R."/>
            <person name="Spatafora J.W."/>
            <person name="Yadav J.S."/>
            <person name="Aerts A."/>
            <person name="Benoit I."/>
            <person name="Boyd A."/>
            <person name="Carlson A."/>
            <person name="Copeland A."/>
            <person name="Coutinho P.M."/>
            <person name="de Vries R.P."/>
            <person name="Ferreira P."/>
            <person name="Findley K."/>
            <person name="Foster B."/>
            <person name="Gaskell J."/>
            <person name="Glotzer D."/>
            <person name="Gorecki P."/>
            <person name="Heitman J."/>
            <person name="Hesse C."/>
            <person name="Hori C."/>
            <person name="Igarashi K."/>
            <person name="Jurgens J.A."/>
            <person name="Kallen N."/>
            <person name="Kersten P."/>
            <person name="Kohler A."/>
            <person name="Kuees U."/>
            <person name="Kumar T.K.A."/>
            <person name="Kuo A."/>
            <person name="LaButti K."/>
            <person name="Larrondo L.F."/>
            <person name="Lindquist E."/>
            <person name="Ling A."/>
            <person name="Lombard V."/>
            <person name="Lucas S."/>
            <person name="Lundell T."/>
            <person name="Martin R."/>
            <person name="McLaughlin D.J."/>
            <person name="Morgenstern I."/>
            <person name="Morin E."/>
            <person name="Murat C."/>
            <person name="Nagy L.G."/>
            <person name="Nolan M."/>
            <person name="Ohm R.A."/>
            <person name="Patyshakuliyeva A."/>
            <person name="Rokas A."/>
            <person name="Ruiz-Duenas F.J."/>
            <person name="Sabat G."/>
            <person name="Salamov A."/>
            <person name="Samejima M."/>
            <person name="Schmutz J."/>
            <person name="Slot J.C."/>
            <person name="St John F."/>
            <person name="Stenlid J."/>
            <person name="Sun H."/>
            <person name="Sun S."/>
            <person name="Syed K."/>
            <person name="Tsang A."/>
            <person name="Wiebenga A."/>
            <person name="Young D."/>
            <person name="Pisabarro A."/>
            <person name="Eastwood D.C."/>
            <person name="Martin F."/>
            <person name="Cullen D."/>
            <person name="Grigoriev I.V."/>
            <person name="Hibbett D.S."/>
        </authorList>
    </citation>
    <scope>NUCLEOTIDE SEQUENCE [LARGE SCALE GENOMIC DNA]</scope>
    <source>
        <strain evidence="2 3">MD-104</strain>
    </source>
</reference>
<accession>A0A2H3JN50</accession>
<dbReference type="Pfam" id="PF14494">
    <property type="entry name" value="DUF4436"/>
    <property type="match status" value="1"/>
</dbReference>
<keyword evidence="1" id="KW-0812">Transmembrane</keyword>
<dbReference type="EMBL" id="KB468146">
    <property type="protein sequence ID" value="PCH43610.1"/>
    <property type="molecule type" value="Genomic_DNA"/>
</dbReference>
<feature type="transmembrane region" description="Helical" evidence="1">
    <location>
        <begin position="333"/>
        <end position="352"/>
    </location>
</feature>
<evidence type="ECO:0000313" key="3">
    <source>
        <dbReference type="Proteomes" id="UP000218811"/>
    </source>
</evidence>
<proteinExistence type="predicted"/>
<dbReference type="InterPro" id="IPR027948">
    <property type="entry name" value="DUF4436"/>
</dbReference>
<dbReference type="OMA" id="HDIPRWH"/>
<protein>
    <submittedName>
        <fullName evidence="2">Uncharacterized protein</fullName>
    </submittedName>
</protein>
<dbReference type="AlphaFoldDB" id="A0A2H3JN50"/>
<sequence length="408" mass="44892">MATETRAEVPWLTSPDNVGLNPLTDPIIVTPPPLRETRIRPTTNRLNPELSTSTGDASMCKQHRTTARCTHRIHKIARDTISNAAQHWMLALTLIMAAVISISIAVGWSLRIRPVPDEGLDDTGITLHDNEIPYKIELGANLIEVDTDKQTLTVDWRILNSTCPSDCPTTKILIDSTILSDSSGSSTGGTLNDSFTSVYTYNRSFVGRDLPIFRTKLIMTNFESWGGRSAQMYPFDRYTTRVSMSAITVDGEHVALEISGSGGIAVGFNVELQNQHYQMGNRTGLMHLFIVTRAQVIRVYAILIVMAIWLITLTFIMACVTSVFFGKGIKGEVLVLPVATLFAFTQLRSSLPGAPSGFGAEIDFVGILPCLALLTFSAVLMCAIFLFRDPEKDTSWWREVVGKSSQSV</sequence>
<dbReference type="Proteomes" id="UP000218811">
    <property type="component" value="Unassembled WGS sequence"/>
</dbReference>
<keyword evidence="3" id="KW-1185">Reference proteome</keyword>